<dbReference type="Pfam" id="PF14310">
    <property type="entry name" value="Fn3-like"/>
    <property type="match status" value="1"/>
</dbReference>
<dbReference type="InterPro" id="IPR050288">
    <property type="entry name" value="Cellulose_deg_GH3"/>
</dbReference>
<dbReference type="VEuPathDB" id="FungiDB:CC1G_14674"/>
<dbReference type="PRINTS" id="PR00133">
    <property type="entry name" value="GLHYDRLASE3"/>
</dbReference>
<dbReference type="Gene3D" id="2.60.40.10">
    <property type="entry name" value="Immunoglobulins"/>
    <property type="match status" value="1"/>
</dbReference>
<dbReference type="InterPro" id="IPR002772">
    <property type="entry name" value="Glyco_hydro_3_C"/>
</dbReference>
<evidence type="ECO:0000256" key="2">
    <source>
        <dbReference type="ARBA" id="ARBA00005336"/>
    </source>
</evidence>
<evidence type="ECO:0000256" key="6">
    <source>
        <dbReference type="ARBA" id="ARBA00023295"/>
    </source>
</evidence>
<dbReference type="PANTHER" id="PTHR42715">
    <property type="entry name" value="BETA-GLUCOSIDASE"/>
    <property type="match status" value="1"/>
</dbReference>
<dbReference type="PROSITE" id="PS51820">
    <property type="entry name" value="PA14"/>
    <property type="match status" value="1"/>
</dbReference>
<evidence type="ECO:0000256" key="3">
    <source>
        <dbReference type="ARBA" id="ARBA00012744"/>
    </source>
</evidence>
<dbReference type="InterPro" id="IPR001764">
    <property type="entry name" value="Glyco_hydro_3_N"/>
</dbReference>
<keyword evidence="6 7" id="KW-0326">Glycosidase</keyword>
<dbReference type="AlphaFoldDB" id="G9MBX2"/>
<name>G9MBX2_COPCI</name>
<feature type="domain" description="PA14" evidence="8">
    <location>
        <begin position="396"/>
        <end position="565"/>
    </location>
</feature>
<dbReference type="FunFam" id="2.60.40.10:FF:000495">
    <property type="entry name" value="Periplasmic beta-glucosidase"/>
    <property type="match status" value="1"/>
</dbReference>
<dbReference type="InterPro" id="IPR036881">
    <property type="entry name" value="Glyco_hydro_3_C_sf"/>
</dbReference>
<dbReference type="GO" id="GO:0030245">
    <property type="term" value="P:cellulose catabolic process"/>
    <property type="evidence" value="ECO:0007669"/>
    <property type="project" value="UniProtKB-UniPathway"/>
</dbReference>
<dbReference type="Gene3D" id="3.20.20.300">
    <property type="entry name" value="Glycoside hydrolase, family 3, N-terminal domain"/>
    <property type="match status" value="1"/>
</dbReference>
<dbReference type="Pfam" id="PF07691">
    <property type="entry name" value="PA14"/>
    <property type="match status" value="1"/>
</dbReference>
<dbReference type="Gene3D" id="3.40.50.1700">
    <property type="entry name" value="Glycoside hydrolase family 3 C-terminal domain"/>
    <property type="match status" value="1"/>
</dbReference>
<dbReference type="InterPro" id="IPR019800">
    <property type="entry name" value="Glyco_hydro_3_AS"/>
</dbReference>
<dbReference type="InterPro" id="IPR011658">
    <property type="entry name" value="PA14_dom"/>
</dbReference>
<evidence type="ECO:0000256" key="5">
    <source>
        <dbReference type="ARBA" id="ARBA00023277"/>
    </source>
</evidence>
<dbReference type="EC" id="3.2.1.21" evidence="3 7"/>
<comment type="catalytic activity">
    <reaction evidence="1 7">
        <text>Hydrolysis of terminal, non-reducing beta-D-glucosyl residues with release of beta-D-glucose.</text>
        <dbReference type="EC" id="3.2.1.21"/>
    </reaction>
</comment>
<dbReference type="VEuPathDB" id="FungiDB:CC2G_010265"/>
<sequence>MPQSIDIDATLLKLSIREKIKLLTGKGWWHTEAIPHAGIYSMRFSDGPNGIRGTRFFNGVPSTCFPCSTAIGASFDVGLAYKVGQALGDEARAKSTHLLLAPTINIHRNPLGGRSSEFYAEDPHLNGFIASAYINGVQSKGVACTIKHFVANDQETERFSISSEVGERALREVYLKPFQIVIKHAKPWALMTAYNRVNGVHVSEDEHLLDDILRKEWGYEGLIMSDWNGVYSTTASIKAGVDIEMPGPTVMRGKAIERALTAEKLFISDIDARVKQILGLYKRAQESGIPFDGPEEYNQDPGVKNILREAAAESIVLLKNDKGILPLTNTVKKIAVIGPNAKVGVPSCGGSARVRSAYTVSPLQGISAAAEKIGAEVGYSLGASAHRYLPTIGPYMSQPGILLEFWNEKPSPDFLSTQPNLGDRLSSPAWTTTAHDTECFLVDGVEESKVNLTCWTRYTCTFIPDEDGDWEFELSIAGVGNLFFGGQLVIDLSTNPPLGGSWFDLGTKEVQTVVSGLKAGTTYQIEIRTSSEDFVDRGPPFPCWGGLRLGAARKIDHQRLVEDAVGLAKDSDVAILVVGLNNDWESEGYDRTDLGLPGNTSELVAAILEANENVVIVNQSGSAVTMPWANSASTILQAFYGGDELGNALADVLFGVVNPSAKLPLTFPLRLGDVPSHGSFGTVVQEPGKVLYNEGIFVGYRGYEVKQVKPLFPFGFGLSYTRFSYTDLSISAIASGGNFDVSLKIKNSGDRDGKEIVQVYISNKASQLAQLVKELKGFVKVYLKAGETKAVKVSLDKEALGYYDSRRRQWVAARGTYEVRVAASSGVDEAALAATIELENEIVWTGL</sequence>
<keyword evidence="5 7" id="KW-0119">Carbohydrate metabolism</keyword>
<keyword evidence="7" id="KW-0624">Polysaccharide degradation</keyword>
<dbReference type="Pfam" id="PF01915">
    <property type="entry name" value="Glyco_hydro_3_C"/>
    <property type="match status" value="1"/>
</dbReference>
<dbReference type="InterPro" id="IPR017853">
    <property type="entry name" value="GH"/>
</dbReference>
<accession>G9MBX2</accession>
<dbReference type="SUPFAM" id="SSF51445">
    <property type="entry name" value="(Trans)glycosidases"/>
    <property type="match status" value="1"/>
</dbReference>
<dbReference type="SMART" id="SM01217">
    <property type="entry name" value="Fn3_like"/>
    <property type="match status" value="1"/>
</dbReference>
<dbReference type="InterPro" id="IPR037524">
    <property type="entry name" value="PA14/GLEYA"/>
</dbReference>
<dbReference type="PROSITE" id="PS00775">
    <property type="entry name" value="GLYCOSYL_HYDROL_F3"/>
    <property type="match status" value="1"/>
</dbReference>
<evidence type="ECO:0000256" key="1">
    <source>
        <dbReference type="ARBA" id="ARBA00000448"/>
    </source>
</evidence>
<dbReference type="InterPro" id="IPR036962">
    <property type="entry name" value="Glyco_hydro_3_N_sf"/>
</dbReference>
<evidence type="ECO:0000313" key="9">
    <source>
        <dbReference type="EMBL" id="BAL27551.1"/>
    </source>
</evidence>
<dbReference type="InterPro" id="IPR026891">
    <property type="entry name" value="Fn3-like"/>
</dbReference>
<proteinExistence type="evidence at transcript level"/>
<dbReference type="InterPro" id="IPR013783">
    <property type="entry name" value="Ig-like_fold"/>
</dbReference>
<dbReference type="EMBL" id="AB685330">
    <property type="protein sequence ID" value="BAL27551.1"/>
    <property type="molecule type" value="mRNA"/>
</dbReference>
<keyword evidence="4 7" id="KW-0378">Hydrolase</keyword>
<comment type="similarity">
    <text evidence="2 7">Belongs to the glycosyl hydrolase 3 family.</text>
</comment>
<dbReference type="VEuPathDB" id="FungiDB:CC2G_010266"/>
<reference evidence="9" key="1">
    <citation type="submission" date="2011-11" db="EMBL/GenBank/DDBJ databases">
        <title>Characterization of beta-glucosidase in Coprinus cinereus.</title>
        <authorList>
            <person name="Suzuki M."/>
            <person name="Aburai K."/>
            <person name="Suzuki Y."/>
            <person name="Abe R."/>
            <person name="Imaizumi Y."/>
            <person name="Miyashita T."/>
            <person name="Tanaka K."/>
            <person name="Nakagawa T."/>
            <person name="Seki Y."/>
            <person name="Kodera H."/>
            <person name="Ino K."/>
            <person name="Kanai Y."/>
            <person name="Ruike T."/>
            <person name="Iwabata K."/>
            <person name="Sakai H."/>
            <person name="Abe M."/>
            <person name="Sakaguchi K."/>
        </authorList>
    </citation>
    <scope>NUCLEOTIDE SEQUENCE</scope>
</reference>
<evidence type="ECO:0000259" key="8">
    <source>
        <dbReference type="PROSITE" id="PS51820"/>
    </source>
</evidence>
<evidence type="ECO:0000256" key="7">
    <source>
        <dbReference type="RuleBase" id="RU361161"/>
    </source>
</evidence>
<dbReference type="SUPFAM" id="SSF52279">
    <property type="entry name" value="Beta-D-glucan exohydrolase, C-terminal domain"/>
    <property type="match status" value="1"/>
</dbReference>
<protein>
    <recommendedName>
        <fullName evidence="3 7">beta-glucosidase</fullName>
        <ecNumber evidence="3 7">3.2.1.21</ecNumber>
    </recommendedName>
</protein>
<dbReference type="UniPathway" id="UPA00696"/>
<dbReference type="Gene3D" id="2.60.120.260">
    <property type="entry name" value="Galactose-binding domain-like"/>
    <property type="match status" value="1"/>
</dbReference>
<evidence type="ECO:0000256" key="4">
    <source>
        <dbReference type="ARBA" id="ARBA00022801"/>
    </source>
</evidence>
<dbReference type="GO" id="GO:0008422">
    <property type="term" value="F:beta-glucosidase activity"/>
    <property type="evidence" value="ECO:0007669"/>
    <property type="project" value="UniProtKB-EC"/>
</dbReference>
<dbReference type="Pfam" id="PF00933">
    <property type="entry name" value="Glyco_hydro_3"/>
    <property type="match status" value="1"/>
</dbReference>
<organism evidence="9">
    <name type="scientific">Coprinopsis cinerea</name>
    <name type="common">Inky cap fungus</name>
    <name type="synonym">Hormographiella aspergillata</name>
    <dbReference type="NCBI Taxonomy" id="5346"/>
    <lineage>
        <taxon>Eukaryota</taxon>
        <taxon>Fungi</taxon>
        <taxon>Dikarya</taxon>
        <taxon>Basidiomycota</taxon>
        <taxon>Agaricomycotina</taxon>
        <taxon>Agaricomycetes</taxon>
        <taxon>Agaricomycetidae</taxon>
        <taxon>Agaricales</taxon>
        <taxon>Agaricineae</taxon>
        <taxon>Psathyrellaceae</taxon>
        <taxon>Coprinopsis</taxon>
    </lineage>
</organism>
<dbReference type="PANTHER" id="PTHR42715:SF10">
    <property type="entry name" value="BETA-GLUCOSIDASE"/>
    <property type="match status" value="1"/>
</dbReference>
<comment type="pathway">
    <text evidence="7">Glycan metabolism; cellulose degradation.</text>
</comment>